<comment type="caution">
    <text evidence="1">The sequence shown here is derived from an EMBL/GenBank/DDBJ whole genome shotgun (WGS) entry which is preliminary data.</text>
</comment>
<name>A0A0P5YZK1_9CRUS</name>
<dbReference type="AlphaFoldDB" id="A0A0P5YZK1"/>
<evidence type="ECO:0000313" key="2">
    <source>
        <dbReference type="Proteomes" id="UP000076858"/>
    </source>
</evidence>
<dbReference type="OrthoDB" id="6376755at2759"/>
<evidence type="ECO:0000313" key="1">
    <source>
        <dbReference type="EMBL" id="KZS02865.1"/>
    </source>
</evidence>
<dbReference type="EMBL" id="LRGB01003386">
    <property type="protein sequence ID" value="KZS02865.1"/>
    <property type="molecule type" value="Genomic_DNA"/>
</dbReference>
<sequence>MTLCEHEVPVDNVMPDETTTVVVNNVCAMEITLPSSSVMADSIATDIDGCLTYCEPTVNVSQHQSMSGDTSMLYEHRLPVQKHKQSVLTLLP</sequence>
<accession>A0A0P5YZK1</accession>
<organism evidence="1 2">
    <name type="scientific">Daphnia magna</name>
    <dbReference type="NCBI Taxonomy" id="35525"/>
    <lineage>
        <taxon>Eukaryota</taxon>
        <taxon>Metazoa</taxon>
        <taxon>Ecdysozoa</taxon>
        <taxon>Arthropoda</taxon>
        <taxon>Crustacea</taxon>
        <taxon>Branchiopoda</taxon>
        <taxon>Diplostraca</taxon>
        <taxon>Cladocera</taxon>
        <taxon>Anomopoda</taxon>
        <taxon>Daphniidae</taxon>
        <taxon>Daphnia</taxon>
    </lineage>
</organism>
<reference evidence="1 2" key="1">
    <citation type="submission" date="2016-03" db="EMBL/GenBank/DDBJ databases">
        <title>EvidentialGene: Evidence-directed Construction of Genes on Genomes.</title>
        <authorList>
            <person name="Gilbert D.G."/>
            <person name="Choi J.-H."/>
            <person name="Mockaitis K."/>
            <person name="Colbourne J."/>
            <person name="Pfrender M."/>
        </authorList>
    </citation>
    <scope>NUCLEOTIDE SEQUENCE [LARGE SCALE GENOMIC DNA]</scope>
    <source>
        <strain evidence="1 2">Xinb3</strain>
        <tissue evidence="1">Complete organism</tissue>
    </source>
</reference>
<proteinExistence type="predicted"/>
<protein>
    <submittedName>
        <fullName evidence="1">Uncharacterized protein</fullName>
    </submittedName>
</protein>
<keyword evidence="2" id="KW-1185">Reference proteome</keyword>
<gene>
    <name evidence="1" type="ORF">APZ42_034534</name>
</gene>
<dbReference type="Proteomes" id="UP000076858">
    <property type="component" value="Unassembled WGS sequence"/>
</dbReference>